<dbReference type="Proteomes" id="UP000053989">
    <property type="component" value="Unassembled WGS sequence"/>
</dbReference>
<reference evidence="1 2" key="1">
    <citation type="submission" date="2014-04" db="EMBL/GenBank/DDBJ databases">
        <authorList>
            <consortium name="DOE Joint Genome Institute"/>
            <person name="Kuo A."/>
            <person name="Kohler A."/>
            <person name="Nagy L.G."/>
            <person name="Floudas D."/>
            <person name="Copeland A."/>
            <person name="Barry K.W."/>
            <person name="Cichocki N."/>
            <person name="Veneault-Fourrey C."/>
            <person name="LaButti K."/>
            <person name="Lindquist E.A."/>
            <person name="Lipzen A."/>
            <person name="Lundell T."/>
            <person name="Morin E."/>
            <person name="Murat C."/>
            <person name="Sun H."/>
            <person name="Tunlid A."/>
            <person name="Henrissat B."/>
            <person name="Grigoriev I.V."/>
            <person name="Hibbett D.S."/>
            <person name="Martin F."/>
            <person name="Nordberg H.P."/>
            <person name="Cantor M.N."/>
            <person name="Hua S.X."/>
        </authorList>
    </citation>
    <scope>NUCLEOTIDE SEQUENCE [LARGE SCALE GENOMIC DNA]</scope>
    <source>
        <strain evidence="1 2">Foug A</strain>
    </source>
</reference>
<dbReference type="OrthoDB" id="5122891at2759"/>
<evidence type="ECO:0008006" key="3">
    <source>
        <dbReference type="Google" id="ProtNLM"/>
    </source>
</evidence>
<reference evidence="2" key="2">
    <citation type="submission" date="2015-01" db="EMBL/GenBank/DDBJ databases">
        <title>Evolutionary Origins and Diversification of the Mycorrhizal Mutualists.</title>
        <authorList>
            <consortium name="DOE Joint Genome Institute"/>
            <consortium name="Mycorrhizal Genomics Consortium"/>
            <person name="Kohler A."/>
            <person name="Kuo A."/>
            <person name="Nagy L.G."/>
            <person name="Floudas D."/>
            <person name="Copeland A."/>
            <person name="Barry K.W."/>
            <person name="Cichocki N."/>
            <person name="Veneault-Fourrey C."/>
            <person name="LaButti K."/>
            <person name="Lindquist E.A."/>
            <person name="Lipzen A."/>
            <person name="Lundell T."/>
            <person name="Morin E."/>
            <person name="Murat C."/>
            <person name="Riley R."/>
            <person name="Ohm R."/>
            <person name="Sun H."/>
            <person name="Tunlid A."/>
            <person name="Henrissat B."/>
            <person name="Grigoriev I.V."/>
            <person name="Hibbett D.S."/>
            <person name="Martin F."/>
        </authorList>
    </citation>
    <scope>NUCLEOTIDE SEQUENCE [LARGE SCALE GENOMIC DNA]</scope>
    <source>
        <strain evidence="2">Foug A</strain>
    </source>
</reference>
<dbReference type="STRING" id="1036808.A0A0C3D4D2"/>
<evidence type="ECO:0000313" key="2">
    <source>
        <dbReference type="Proteomes" id="UP000053989"/>
    </source>
</evidence>
<keyword evidence="2" id="KW-1185">Reference proteome</keyword>
<proteinExistence type="predicted"/>
<name>A0A0C3D4D2_9AGAM</name>
<organism evidence="1 2">
    <name type="scientific">Scleroderma citrinum Foug A</name>
    <dbReference type="NCBI Taxonomy" id="1036808"/>
    <lineage>
        <taxon>Eukaryota</taxon>
        <taxon>Fungi</taxon>
        <taxon>Dikarya</taxon>
        <taxon>Basidiomycota</taxon>
        <taxon>Agaricomycotina</taxon>
        <taxon>Agaricomycetes</taxon>
        <taxon>Agaricomycetidae</taxon>
        <taxon>Boletales</taxon>
        <taxon>Sclerodermatineae</taxon>
        <taxon>Sclerodermataceae</taxon>
        <taxon>Scleroderma</taxon>
    </lineage>
</organism>
<dbReference type="PANTHER" id="PTHR10622">
    <property type="entry name" value="HET DOMAIN-CONTAINING PROTEIN"/>
    <property type="match status" value="1"/>
</dbReference>
<dbReference type="AlphaFoldDB" id="A0A0C3D4D2"/>
<dbReference type="InParanoid" id="A0A0C3D4D2"/>
<dbReference type="EMBL" id="KN822270">
    <property type="protein sequence ID" value="KIM51274.1"/>
    <property type="molecule type" value="Genomic_DNA"/>
</dbReference>
<sequence length="532" mass="60130">MHLLNVRTRLLEHFYDPPPYAILSHLWTAGEAHRFHEVGTPGIDKKPGYYKADMCCKLAFEDGLDYIWIDTCCADAESSTAFTEALNSSYTWFQNAQVCYVYLDDVDGSEDLEKESSTFRRSRWFKRAWTLPELLAPQNSFFLSSNWSMIGSKVGLATVISDITGIHRDAILYPNRVPFFSIAARMSWAKGRKSSKGEDRVYALMGLFGVNLPIVYGEGEKKTFIKLQHSIMRTSDDQSILAWQSVSSPSSPHTSDPFADSPDCYADCGNVYRIPHSQWSEYCTKYYCSPSDIGPRLDFAVTNTGLRIGLPLRRREEDMFDAVLACARGVGVWNGDEYVINLEEADLIHIPLRKCTPTAHHYERMGTDRLGTVNIHATNDFDFHEICMCAHQKPAYTPQHAGAPTFVIRYAAVQRFGFLPTLHPESYWAFDPDTVDGQVLLRPDTALDQLQPEKAQECRRIARMRFAGSANSIDFVVEVGLDPNGRPWVYAGANPHVGGDENRTFKDLAMWELEAGKVVTATVLCLVRNFYR</sequence>
<evidence type="ECO:0000313" key="1">
    <source>
        <dbReference type="EMBL" id="KIM51274.1"/>
    </source>
</evidence>
<gene>
    <name evidence="1" type="ORF">SCLCIDRAFT_1224659</name>
</gene>
<accession>A0A0C3D4D2</accession>
<protein>
    <recommendedName>
        <fullName evidence="3">Heterokaryon incompatibility domain-containing protein</fullName>
    </recommendedName>
</protein>
<dbReference type="HOGENOM" id="CLU_000288_138_11_1"/>
<dbReference type="PANTHER" id="PTHR10622:SF10">
    <property type="entry name" value="HET DOMAIN-CONTAINING PROTEIN"/>
    <property type="match status" value="1"/>
</dbReference>